<name>A0A7G8Z914_9HYME</name>
<accession>A0A7G8Z914</accession>
<organism evidence="2">
    <name type="scientific">Aulacocentrum confusum</name>
    <dbReference type="NCBI Taxonomy" id="2767324"/>
    <lineage>
        <taxon>Eukaryota</taxon>
        <taxon>Metazoa</taxon>
        <taxon>Ecdysozoa</taxon>
        <taxon>Arthropoda</taxon>
        <taxon>Hexapoda</taxon>
        <taxon>Insecta</taxon>
        <taxon>Pterygota</taxon>
        <taxon>Neoptera</taxon>
        <taxon>Endopterygota</taxon>
        <taxon>Hymenoptera</taxon>
        <taxon>Apocrita</taxon>
        <taxon>Ichneumonoidea</taxon>
        <taxon>Braconidae</taxon>
        <taxon>Macrocentrinae</taxon>
        <taxon>Aulacocentrum</taxon>
    </lineage>
</organism>
<dbReference type="AlphaFoldDB" id="A0A7G8Z914"/>
<dbReference type="SUPFAM" id="SSF100910">
    <property type="entry name" value="Chemosensory protein Csp2"/>
    <property type="match status" value="1"/>
</dbReference>
<feature type="signal peptide" evidence="1">
    <location>
        <begin position="1"/>
        <end position="20"/>
    </location>
</feature>
<dbReference type="InterPro" id="IPR005055">
    <property type="entry name" value="A10/PebIII"/>
</dbReference>
<gene>
    <name evidence="2" type="primary">CSP2</name>
</gene>
<dbReference type="Pfam" id="PF03392">
    <property type="entry name" value="OS-D"/>
    <property type="match status" value="1"/>
</dbReference>
<reference evidence="2" key="1">
    <citation type="submission" date="2020-06" db="EMBL/GenBank/DDBJ databases">
        <authorList>
            <person name="Sheng S."/>
        </authorList>
    </citation>
    <scope>NUCLEOTIDE SEQUENCE</scope>
    <source>
        <tissue evidence="2">Antenna</tissue>
    </source>
</reference>
<proteinExistence type="evidence at transcript level"/>
<protein>
    <submittedName>
        <fullName evidence="2">Chemosensory protein 2</fullName>
    </submittedName>
</protein>
<sequence length="122" mass="13650">MFRGTLLVLVVSLMLAAVYADDEKYSDKYDTLDIDAALADDATRNKYFNCFIGNGPCTEDAAYWKNNFPEAVVTKCAKCTDWQKTAFDKIAAWYAENDEQAWTALMEKSIAEAKARNIPGAK</sequence>
<evidence type="ECO:0000313" key="2">
    <source>
        <dbReference type="EMBL" id="QNL14939.1"/>
    </source>
</evidence>
<dbReference type="PANTHER" id="PTHR11257:SF13">
    <property type="entry name" value="GEO07322P1"/>
    <property type="match status" value="1"/>
</dbReference>
<dbReference type="InterPro" id="IPR036682">
    <property type="entry name" value="OS_D_A10/PebIII_sf"/>
</dbReference>
<keyword evidence="1" id="KW-0732">Signal</keyword>
<feature type="chain" id="PRO_5028901287" evidence="1">
    <location>
        <begin position="21"/>
        <end position="122"/>
    </location>
</feature>
<evidence type="ECO:0000256" key="1">
    <source>
        <dbReference type="SAM" id="SignalP"/>
    </source>
</evidence>
<dbReference type="Gene3D" id="1.10.2080.10">
    <property type="entry name" value="Insect odorant-binding protein A10/Ejaculatory bulb-specific protein 3"/>
    <property type="match status" value="1"/>
</dbReference>
<dbReference type="PANTHER" id="PTHR11257">
    <property type="entry name" value="CHEMOSENSORY PROTEIN-RELATED"/>
    <property type="match status" value="1"/>
</dbReference>
<dbReference type="EMBL" id="MT670935">
    <property type="protein sequence ID" value="QNL14939.1"/>
    <property type="molecule type" value="mRNA"/>
</dbReference>